<protein>
    <submittedName>
        <fullName evidence="1">Uncharacterized protein</fullName>
    </submittedName>
</protein>
<sequence>MAYPLPLEPPFGTPRVSSDASGLFPAPAGALRLDRDGLAAAVAFLEAHPGNVYGRALLMRFAGRQVGRAALAPPATACAGRRAPPRGCRTCCCSWRCRREGGMQEGGRAGG</sequence>
<accession>A0A150FWE9</accession>
<evidence type="ECO:0000313" key="2">
    <source>
        <dbReference type="Proteomes" id="UP000075714"/>
    </source>
</evidence>
<evidence type="ECO:0000313" key="1">
    <source>
        <dbReference type="EMBL" id="KXZ41942.1"/>
    </source>
</evidence>
<comment type="caution">
    <text evidence="1">The sequence shown here is derived from an EMBL/GenBank/DDBJ whole genome shotgun (WGS) entry which is preliminary data.</text>
</comment>
<keyword evidence="2" id="KW-1185">Reference proteome</keyword>
<dbReference type="EMBL" id="LSYV01000238">
    <property type="protein sequence ID" value="KXZ41942.1"/>
    <property type="molecule type" value="Genomic_DNA"/>
</dbReference>
<name>A0A150FWE9_GONPE</name>
<gene>
    <name evidence="1" type="ORF">GPECTOR_239g572</name>
</gene>
<dbReference type="Proteomes" id="UP000075714">
    <property type="component" value="Unassembled WGS sequence"/>
</dbReference>
<reference evidence="2" key="1">
    <citation type="journal article" date="2016" name="Nat. Commun.">
        <title>The Gonium pectorale genome demonstrates co-option of cell cycle regulation during the evolution of multicellularity.</title>
        <authorList>
            <person name="Hanschen E.R."/>
            <person name="Marriage T.N."/>
            <person name="Ferris P.J."/>
            <person name="Hamaji T."/>
            <person name="Toyoda A."/>
            <person name="Fujiyama A."/>
            <person name="Neme R."/>
            <person name="Noguchi H."/>
            <person name="Minakuchi Y."/>
            <person name="Suzuki M."/>
            <person name="Kawai-Toyooka H."/>
            <person name="Smith D.R."/>
            <person name="Sparks H."/>
            <person name="Anderson J."/>
            <person name="Bakaric R."/>
            <person name="Luria V."/>
            <person name="Karger A."/>
            <person name="Kirschner M.W."/>
            <person name="Durand P.M."/>
            <person name="Michod R.E."/>
            <person name="Nozaki H."/>
            <person name="Olson B.J."/>
        </authorList>
    </citation>
    <scope>NUCLEOTIDE SEQUENCE [LARGE SCALE GENOMIC DNA]</scope>
    <source>
        <strain evidence="2">NIES-2863</strain>
    </source>
</reference>
<organism evidence="1 2">
    <name type="scientific">Gonium pectorale</name>
    <name type="common">Green alga</name>
    <dbReference type="NCBI Taxonomy" id="33097"/>
    <lineage>
        <taxon>Eukaryota</taxon>
        <taxon>Viridiplantae</taxon>
        <taxon>Chlorophyta</taxon>
        <taxon>core chlorophytes</taxon>
        <taxon>Chlorophyceae</taxon>
        <taxon>CS clade</taxon>
        <taxon>Chlamydomonadales</taxon>
        <taxon>Volvocaceae</taxon>
        <taxon>Gonium</taxon>
    </lineage>
</organism>
<proteinExistence type="predicted"/>
<dbReference type="AlphaFoldDB" id="A0A150FWE9"/>